<dbReference type="GO" id="GO:0016787">
    <property type="term" value="F:hydrolase activity"/>
    <property type="evidence" value="ECO:0007669"/>
    <property type="project" value="UniProtKB-KW"/>
</dbReference>
<dbReference type="Gene3D" id="3.60.15.10">
    <property type="entry name" value="Ribonuclease Z/Hydroxyacylglutathione hydrolase-like"/>
    <property type="match status" value="1"/>
</dbReference>
<dbReference type="InterPro" id="IPR001279">
    <property type="entry name" value="Metallo-B-lactamas"/>
</dbReference>
<dbReference type="PANTHER" id="PTHR42978">
    <property type="entry name" value="QUORUM-QUENCHING LACTONASE YTNP-RELATED-RELATED"/>
    <property type="match status" value="1"/>
</dbReference>
<dbReference type="SMART" id="SM00849">
    <property type="entry name" value="Lactamase_B"/>
    <property type="match status" value="1"/>
</dbReference>
<protein>
    <recommendedName>
        <fullName evidence="5">Metallo-beta-lactamase domain-containing protein</fullName>
    </recommendedName>
</protein>
<keyword evidence="4" id="KW-0862">Zinc</keyword>
<dbReference type="GO" id="GO:0046872">
    <property type="term" value="F:metal ion binding"/>
    <property type="evidence" value="ECO:0007669"/>
    <property type="project" value="UniProtKB-KW"/>
</dbReference>
<dbReference type="Pfam" id="PF00753">
    <property type="entry name" value="Lactamase_B"/>
    <property type="match status" value="1"/>
</dbReference>
<evidence type="ECO:0000259" key="5">
    <source>
        <dbReference type="SMART" id="SM00849"/>
    </source>
</evidence>
<gene>
    <name evidence="6" type="ORF">METZ01_LOCUS359057</name>
</gene>
<evidence type="ECO:0000256" key="1">
    <source>
        <dbReference type="ARBA" id="ARBA00007749"/>
    </source>
</evidence>
<evidence type="ECO:0000256" key="2">
    <source>
        <dbReference type="ARBA" id="ARBA00022723"/>
    </source>
</evidence>
<evidence type="ECO:0000256" key="3">
    <source>
        <dbReference type="ARBA" id="ARBA00022801"/>
    </source>
</evidence>
<dbReference type="AlphaFoldDB" id="A0A382S8I4"/>
<dbReference type="PROSITE" id="PS51257">
    <property type="entry name" value="PROKAR_LIPOPROTEIN"/>
    <property type="match status" value="1"/>
</dbReference>
<dbReference type="PANTHER" id="PTHR42978:SF3">
    <property type="entry name" value="BLR3078 PROTEIN"/>
    <property type="match status" value="1"/>
</dbReference>
<proteinExistence type="inferred from homology"/>
<dbReference type="InterPro" id="IPR036866">
    <property type="entry name" value="RibonucZ/Hydroxyglut_hydro"/>
</dbReference>
<organism evidence="6">
    <name type="scientific">marine metagenome</name>
    <dbReference type="NCBI Taxonomy" id="408172"/>
    <lineage>
        <taxon>unclassified sequences</taxon>
        <taxon>metagenomes</taxon>
        <taxon>ecological metagenomes</taxon>
    </lineage>
</organism>
<evidence type="ECO:0000313" key="6">
    <source>
        <dbReference type="EMBL" id="SVD06203.1"/>
    </source>
</evidence>
<reference evidence="6" key="1">
    <citation type="submission" date="2018-05" db="EMBL/GenBank/DDBJ databases">
        <authorList>
            <person name="Lanie J.A."/>
            <person name="Ng W.-L."/>
            <person name="Kazmierczak K.M."/>
            <person name="Andrzejewski T.M."/>
            <person name="Davidsen T.M."/>
            <person name="Wayne K.J."/>
            <person name="Tettelin H."/>
            <person name="Glass J.I."/>
            <person name="Rusch D."/>
            <person name="Podicherti R."/>
            <person name="Tsui H.-C.T."/>
            <person name="Winkler M.E."/>
        </authorList>
    </citation>
    <scope>NUCLEOTIDE SEQUENCE</scope>
</reference>
<feature type="domain" description="Metallo-beta-lactamase" evidence="5">
    <location>
        <begin position="61"/>
        <end position="265"/>
    </location>
</feature>
<keyword evidence="3" id="KW-0378">Hydrolase</keyword>
<comment type="similarity">
    <text evidence="1">Belongs to the metallo-beta-lactamase superfamily.</text>
</comment>
<evidence type="ECO:0000256" key="4">
    <source>
        <dbReference type="ARBA" id="ARBA00022833"/>
    </source>
</evidence>
<name>A0A382S8I4_9ZZZZ</name>
<sequence length="281" mass="30936">MKTKLRRSPLLFTVVSSALVVACAPAESPLTLYEFDCGVIRFESITMFGVGDDETDVRDMIVPCYVVEHPAGSLLWDGGLPSDVAEAGDWVESPPVLLRLDQTLADQLPSIGHAIDAFDYVAFSHMHFDHVGVSSEVQGATLLIQQAEFDAAFADSVTVPFFDPALYEGLRNAPRELLDGEHDVFGDGRVRIIPAPGHTPGHQVLFVDLAEEGPVVLAGDLYHFRESRSDRRVPEINVDSALTITTMGRIEQLVIDEGAQLWIEHDMAAFLERQSRSNVHR</sequence>
<accession>A0A382S8I4</accession>
<dbReference type="CDD" id="cd07729">
    <property type="entry name" value="AHL_lactonase_MBL-fold"/>
    <property type="match status" value="1"/>
</dbReference>
<dbReference type="InterPro" id="IPR051013">
    <property type="entry name" value="MBL_superfamily_lactonases"/>
</dbReference>
<keyword evidence="2" id="KW-0479">Metal-binding</keyword>
<dbReference type="EMBL" id="UINC01127227">
    <property type="protein sequence ID" value="SVD06203.1"/>
    <property type="molecule type" value="Genomic_DNA"/>
</dbReference>
<dbReference type="SUPFAM" id="SSF56281">
    <property type="entry name" value="Metallo-hydrolase/oxidoreductase"/>
    <property type="match status" value="1"/>
</dbReference>